<dbReference type="PANTHER" id="PTHR10584:SF166">
    <property type="entry name" value="RIBOKINASE"/>
    <property type="match status" value="1"/>
</dbReference>
<dbReference type="InterPro" id="IPR011611">
    <property type="entry name" value="PfkB_dom"/>
</dbReference>
<dbReference type="Pfam" id="PF00294">
    <property type="entry name" value="PfkB"/>
    <property type="match status" value="1"/>
</dbReference>
<dbReference type="InterPro" id="IPR002173">
    <property type="entry name" value="Carboh/pur_kinase_PfkB_CS"/>
</dbReference>
<evidence type="ECO:0000313" key="4">
    <source>
        <dbReference type="EMBL" id="OGL81377.1"/>
    </source>
</evidence>
<comment type="caution">
    <text evidence="4">The sequence shown here is derived from an EMBL/GenBank/DDBJ whole genome shotgun (WGS) entry which is preliminary data.</text>
</comment>
<evidence type="ECO:0000256" key="2">
    <source>
        <dbReference type="ARBA" id="ARBA00022777"/>
    </source>
</evidence>
<organism evidence="4 5">
    <name type="scientific">Candidatus Uhrbacteria bacterium RIFCSPLOWO2_01_FULL_47_24</name>
    <dbReference type="NCBI Taxonomy" id="1802401"/>
    <lineage>
        <taxon>Bacteria</taxon>
        <taxon>Candidatus Uhriibacteriota</taxon>
    </lineage>
</organism>
<name>A0A1F7UUN0_9BACT</name>
<dbReference type="Proteomes" id="UP000176897">
    <property type="component" value="Unassembled WGS sequence"/>
</dbReference>
<proteinExistence type="predicted"/>
<accession>A0A1F7UUN0</accession>
<protein>
    <recommendedName>
        <fullName evidence="3">Carbohydrate kinase PfkB domain-containing protein</fullName>
    </recommendedName>
</protein>
<evidence type="ECO:0000256" key="1">
    <source>
        <dbReference type="ARBA" id="ARBA00022679"/>
    </source>
</evidence>
<dbReference type="STRING" id="1802401.A3B21_00445"/>
<dbReference type="EMBL" id="MGEJ01000007">
    <property type="protein sequence ID" value="OGL81377.1"/>
    <property type="molecule type" value="Genomic_DNA"/>
</dbReference>
<gene>
    <name evidence="4" type="ORF">A3B21_00445</name>
</gene>
<evidence type="ECO:0000313" key="5">
    <source>
        <dbReference type="Proteomes" id="UP000176897"/>
    </source>
</evidence>
<dbReference type="PANTHER" id="PTHR10584">
    <property type="entry name" value="SUGAR KINASE"/>
    <property type="match status" value="1"/>
</dbReference>
<dbReference type="InterPro" id="IPR029056">
    <property type="entry name" value="Ribokinase-like"/>
</dbReference>
<sequence length="354" mass="38704">MILVSGSLAYDYIMDFPGYFRDHILPEKLHVLSVSFLIDKMERNFGGTAGNIAYNLALLGEKPTILASVGKDFGDYRKWFQSLHRVARGFMPRLAAHKVPRYEVDLSCVRQVQDLPTAGAYIMTDKSDNQITAFYPGAMANRVTCNVKRVAQGAKMAIVSPGNLEDMKTLPVLYKKYGVPYIYDPGQAIPALSGKDLQQGVTGARVFISNDYELAMVLKKTGLTERGLLQKVSILVTTLGDKGSIIKASNPSRFPSPGLRLPSPLGRGQGDGGIMKFIIPPAKPKNTSDPTGAGDAYRAGLIKGLLLGLPYDKVGKLASTVAVYTVEKYGTQTHGFTWRQVLLRYKTNYGESLV</sequence>
<dbReference type="GO" id="GO:0016301">
    <property type="term" value="F:kinase activity"/>
    <property type="evidence" value="ECO:0007669"/>
    <property type="project" value="UniProtKB-KW"/>
</dbReference>
<dbReference type="PROSITE" id="PS00583">
    <property type="entry name" value="PFKB_KINASES_1"/>
    <property type="match status" value="1"/>
</dbReference>
<dbReference type="AlphaFoldDB" id="A0A1F7UUN0"/>
<feature type="domain" description="Carbohydrate kinase PfkB" evidence="3">
    <location>
        <begin position="103"/>
        <end position="333"/>
    </location>
</feature>
<reference evidence="4 5" key="1">
    <citation type="journal article" date="2016" name="Nat. Commun.">
        <title>Thousands of microbial genomes shed light on interconnected biogeochemical processes in an aquifer system.</title>
        <authorList>
            <person name="Anantharaman K."/>
            <person name="Brown C.T."/>
            <person name="Hug L.A."/>
            <person name="Sharon I."/>
            <person name="Castelle C.J."/>
            <person name="Probst A.J."/>
            <person name="Thomas B.C."/>
            <person name="Singh A."/>
            <person name="Wilkins M.J."/>
            <person name="Karaoz U."/>
            <person name="Brodie E.L."/>
            <person name="Williams K.H."/>
            <person name="Hubbard S.S."/>
            <person name="Banfield J.F."/>
        </authorList>
    </citation>
    <scope>NUCLEOTIDE SEQUENCE [LARGE SCALE GENOMIC DNA]</scope>
</reference>
<dbReference type="SUPFAM" id="SSF53613">
    <property type="entry name" value="Ribokinase-like"/>
    <property type="match status" value="1"/>
</dbReference>
<keyword evidence="2" id="KW-0418">Kinase</keyword>
<evidence type="ECO:0000259" key="3">
    <source>
        <dbReference type="Pfam" id="PF00294"/>
    </source>
</evidence>
<keyword evidence="1" id="KW-0808">Transferase</keyword>
<dbReference type="Gene3D" id="3.40.1190.20">
    <property type="match status" value="1"/>
</dbReference>
<dbReference type="PROSITE" id="PS00584">
    <property type="entry name" value="PFKB_KINASES_2"/>
    <property type="match status" value="1"/>
</dbReference>
<dbReference type="CDD" id="cd01942">
    <property type="entry name" value="ribokinase_group_A"/>
    <property type="match status" value="1"/>
</dbReference>